<accession>A0AAV9F208</accession>
<organism evidence="2 3">
    <name type="scientific">Acorus calamus</name>
    <name type="common">Sweet flag</name>
    <dbReference type="NCBI Taxonomy" id="4465"/>
    <lineage>
        <taxon>Eukaryota</taxon>
        <taxon>Viridiplantae</taxon>
        <taxon>Streptophyta</taxon>
        <taxon>Embryophyta</taxon>
        <taxon>Tracheophyta</taxon>
        <taxon>Spermatophyta</taxon>
        <taxon>Magnoliopsida</taxon>
        <taxon>Liliopsida</taxon>
        <taxon>Acoraceae</taxon>
        <taxon>Acorus</taxon>
    </lineage>
</organism>
<dbReference type="AlphaFoldDB" id="A0AAV9F208"/>
<dbReference type="PANTHER" id="PTHR31903:SF4">
    <property type="entry name" value="OS11G0490300 PROTEIN"/>
    <property type="match status" value="1"/>
</dbReference>
<name>A0AAV9F208_ACOCL</name>
<sequence>MKHRKIHPSPSSSSPPADPSLSVLSLLPAAILALTAALGSDDREVLAYLITQSLNLPSPPSEENRRCNKKPSAAASAAASGGGGLHRAAFDCGCFGCYMSYWCRWDSSPDRELIHRVIEAFEEHLESSSSKKAVKSRKKDRRSIEKSGEKSKGPKEAKQRVAAEDEKIGDESPVDGVGEGHRDVRTVSAEEDNCDDREVTGNRLEVVEAPQQQRKVWPDVMGLFNSRLWGLWSPAV</sequence>
<feature type="region of interest" description="Disordered" evidence="1">
    <location>
        <begin position="129"/>
        <end position="194"/>
    </location>
</feature>
<feature type="compositionally biased region" description="Basic and acidic residues" evidence="1">
    <location>
        <begin position="142"/>
        <end position="170"/>
    </location>
</feature>
<gene>
    <name evidence="2" type="ORF">QJS10_CPB04g00243</name>
</gene>
<protein>
    <submittedName>
        <fullName evidence="2">Uncharacterized protein</fullName>
    </submittedName>
</protein>
<proteinExistence type="predicted"/>
<dbReference type="EMBL" id="JAUJYO010000004">
    <property type="protein sequence ID" value="KAK1319925.1"/>
    <property type="molecule type" value="Genomic_DNA"/>
</dbReference>
<evidence type="ECO:0000313" key="2">
    <source>
        <dbReference type="EMBL" id="KAK1319925.1"/>
    </source>
</evidence>
<comment type="caution">
    <text evidence="2">The sequence shown here is derived from an EMBL/GenBank/DDBJ whole genome shotgun (WGS) entry which is preliminary data.</text>
</comment>
<evidence type="ECO:0000313" key="3">
    <source>
        <dbReference type="Proteomes" id="UP001180020"/>
    </source>
</evidence>
<feature type="compositionally biased region" description="Basic residues" evidence="1">
    <location>
        <begin position="132"/>
        <end position="141"/>
    </location>
</feature>
<keyword evidence="3" id="KW-1185">Reference proteome</keyword>
<dbReference type="PANTHER" id="PTHR31903">
    <property type="entry name" value="F12F1.11-RELATED"/>
    <property type="match status" value="1"/>
</dbReference>
<evidence type="ECO:0000256" key="1">
    <source>
        <dbReference type="SAM" id="MobiDB-lite"/>
    </source>
</evidence>
<dbReference type="Proteomes" id="UP001180020">
    <property type="component" value="Unassembled WGS sequence"/>
</dbReference>
<reference evidence="2" key="2">
    <citation type="submission" date="2023-06" db="EMBL/GenBank/DDBJ databases">
        <authorList>
            <person name="Ma L."/>
            <person name="Liu K.-W."/>
            <person name="Li Z."/>
            <person name="Hsiao Y.-Y."/>
            <person name="Qi Y."/>
            <person name="Fu T."/>
            <person name="Tang G."/>
            <person name="Zhang D."/>
            <person name="Sun W.-H."/>
            <person name="Liu D.-K."/>
            <person name="Li Y."/>
            <person name="Chen G.-Z."/>
            <person name="Liu X.-D."/>
            <person name="Liao X.-Y."/>
            <person name="Jiang Y.-T."/>
            <person name="Yu X."/>
            <person name="Hao Y."/>
            <person name="Huang J."/>
            <person name="Zhao X.-W."/>
            <person name="Ke S."/>
            <person name="Chen Y.-Y."/>
            <person name="Wu W.-L."/>
            <person name="Hsu J.-L."/>
            <person name="Lin Y.-F."/>
            <person name="Huang M.-D."/>
            <person name="Li C.-Y."/>
            <person name="Huang L."/>
            <person name="Wang Z.-W."/>
            <person name="Zhao X."/>
            <person name="Zhong W.-Y."/>
            <person name="Peng D.-H."/>
            <person name="Ahmad S."/>
            <person name="Lan S."/>
            <person name="Zhang J.-S."/>
            <person name="Tsai W.-C."/>
            <person name="Van De Peer Y."/>
            <person name="Liu Z.-J."/>
        </authorList>
    </citation>
    <scope>NUCLEOTIDE SEQUENCE</scope>
    <source>
        <strain evidence="2">CP</strain>
        <tissue evidence="2">Leaves</tissue>
    </source>
</reference>
<reference evidence="2" key="1">
    <citation type="journal article" date="2023" name="Nat. Commun.">
        <title>Diploid and tetraploid genomes of Acorus and the evolution of monocots.</title>
        <authorList>
            <person name="Ma L."/>
            <person name="Liu K.W."/>
            <person name="Li Z."/>
            <person name="Hsiao Y.Y."/>
            <person name="Qi Y."/>
            <person name="Fu T."/>
            <person name="Tang G.D."/>
            <person name="Zhang D."/>
            <person name="Sun W.H."/>
            <person name="Liu D.K."/>
            <person name="Li Y."/>
            <person name="Chen G.Z."/>
            <person name="Liu X.D."/>
            <person name="Liao X.Y."/>
            <person name="Jiang Y.T."/>
            <person name="Yu X."/>
            <person name="Hao Y."/>
            <person name="Huang J."/>
            <person name="Zhao X.W."/>
            <person name="Ke S."/>
            <person name="Chen Y.Y."/>
            <person name="Wu W.L."/>
            <person name="Hsu J.L."/>
            <person name="Lin Y.F."/>
            <person name="Huang M.D."/>
            <person name="Li C.Y."/>
            <person name="Huang L."/>
            <person name="Wang Z.W."/>
            <person name="Zhao X."/>
            <person name="Zhong W.Y."/>
            <person name="Peng D.H."/>
            <person name="Ahmad S."/>
            <person name="Lan S."/>
            <person name="Zhang J.S."/>
            <person name="Tsai W.C."/>
            <person name="Van de Peer Y."/>
            <person name="Liu Z.J."/>
        </authorList>
    </citation>
    <scope>NUCLEOTIDE SEQUENCE</scope>
    <source>
        <strain evidence="2">CP</strain>
    </source>
</reference>